<dbReference type="KEGG" id="pace:A6070_01325"/>
<evidence type="ECO:0008006" key="5">
    <source>
        <dbReference type="Google" id="ProtNLM"/>
    </source>
</evidence>
<name>A0A1L3GFY1_SYNAC</name>
<evidence type="ECO:0000313" key="3">
    <source>
        <dbReference type="EMBL" id="APG24863.1"/>
    </source>
</evidence>
<organism evidence="3 4">
    <name type="scientific">Syntrophotalea acetylenica</name>
    <name type="common">Pelobacter acetylenicus</name>
    <dbReference type="NCBI Taxonomy" id="29542"/>
    <lineage>
        <taxon>Bacteria</taxon>
        <taxon>Pseudomonadati</taxon>
        <taxon>Thermodesulfobacteriota</taxon>
        <taxon>Desulfuromonadia</taxon>
        <taxon>Desulfuromonadales</taxon>
        <taxon>Syntrophotaleaceae</taxon>
        <taxon>Syntrophotalea</taxon>
    </lineage>
</organism>
<dbReference type="AlphaFoldDB" id="A0A1L3GFY1"/>
<protein>
    <recommendedName>
        <fullName evidence="5">SHOCT domain-containing protein</fullName>
    </recommendedName>
</protein>
<reference evidence="3 4" key="1">
    <citation type="journal article" date="2017" name="Genome Announc.">
        <title>Complete Genome Sequences of Two Acetylene-Fermenting Pelobacter acetylenicus Strains.</title>
        <authorList>
            <person name="Sutton J.M."/>
            <person name="Baesman S.M."/>
            <person name="Fierst J.L."/>
            <person name="Poret-Peterson A.T."/>
            <person name="Oremland R.S."/>
            <person name="Dunlap D.S."/>
            <person name="Akob D.M."/>
        </authorList>
    </citation>
    <scope>NUCLEOTIDE SEQUENCE [LARGE SCALE GENOMIC DNA]</scope>
    <source>
        <strain evidence="3 4">DSM 3247</strain>
    </source>
</reference>
<keyword evidence="1" id="KW-0175">Coiled coil</keyword>
<evidence type="ECO:0000256" key="1">
    <source>
        <dbReference type="SAM" id="Coils"/>
    </source>
</evidence>
<keyword evidence="2" id="KW-0732">Signal</keyword>
<accession>A0A1L3GFY1</accession>
<dbReference type="RefSeq" id="WP_072286710.1">
    <property type="nucleotide sequence ID" value="NZ_CP015455.1"/>
</dbReference>
<dbReference type="Proteomes" id="UP000182264">
    <property type="component" value="Chromosome"/>
</dbReference>
<evidence type="ECO:0000256" key="2">
    <source>
        <dbReference type="SAM" id="SignalP"/>
    </source>
</evidence>
<dbReference type="OrthoDB" id="5396663at2"/>
<keyword evidence="4" id="KW-1185">Reference proteome</keyword>
<feature type="coiled-coil region" evidence="1">
    <location>
        <begin position="244"/>
        <end position="271"/>
    </location>
</feature>
<evidence type="ECO:0000313" key="4">
    <source>
        <dbReference type="Proteomes" id="UP000182264"/>
    </source>
</evidence>
<dbReference type="PROSITE" id="PS51257">
    <property type="entry name" value="PROKAR_LIPOPROTEIN"/>
    <property type="match status" value="1"/>
</dbReference>
<dbReference type="STRING" id="29542.A6070_01325"/>
<gene>
    <name evidence="3" type="ORF">A7E75_07365</name>
</gene>
<feature type="chain" id="PRO_5010333420" description="SHOCT domain-containing protein" evidence="2">
    <location>
        <begin position="21"/>
        <end position="321"/>
    </location>
</feature>
<proteinExistence type="predicted"/>
<sequence length="321" mass="35484">MERMTVFGRMVTLNRRVILAASLALSLAGCGSNLLNNKENAETHARPAIWQHQHQFVRIESQDRDSILVPANDHPANFSANLIRKMLDSLEVQFEGEAKPVAMFSPEELEILGAAVSRGLAQAGPREDVTFAIAGVHPPSGSRVISTGRLFVENDRLNLIIGALHEPYPESADPSGPLFAPGSRKYTAPDQGKTNAGWAIMGKIGMQHKTGGAIASDVVTRPDWLILNPTPDTFREATKMWEESAQYQSEQQKMHQKIEEIEQSIEQIKQTPASGAPATAAGPMELDNIEQRLQFLQQLKNKGLIDDAEFRTKKQEILDRF</sequence>
<feature type="signal peptide" evidence="2">
    <location>
        <begin position="1"/>
        <end position="20"/>
    </location>
</feature>
<dbReference type="EMBL" id="CP015518">
    <property type="protein sequence ID" value="APG24863.1"/>
    <property type="molecule type" value="Genomic_DNA"/>
</dbReference>